<keyword evidence="1 3" id="KW-0732">Signal</keyword>
<proteinExistence type="predicted"/>
<evidence type="ECO:0000256" key="3">
    <source>
        <dbReference type="SAM" id="SignalP"/>
    </source>
</evidence>
<dbReference type="EMBL" id="BDQX01000192">
    <property type="protein sequence ID" value="GBG09066.1"/>
    <property type="molecule type" value="Genomic_DNA"/>
</dbReference>
<gene>
    <name evidence="4" type="ORF">PAT3040_03693</name>
</gene>
<feature type="region of interest" description="Disordered" evidence="2">
    <location>
        <begin position="27"/>
        <end position="54"/>
    </location>
</feature>
<evidence type="ECO:0000256" key="1">
    <source>
        <dbReference type="ARBA" id="ARBA00022729"/>
    </source>
</evidence>
<dbReference type="InterPro" id="IPR050490">
    <property type="entry name" value="Bact_solute-bd_prot1"/>
</dbReference>
<comment type="caution">
    <text evidence="4">The sequence shown here is derived from an EMBL/GenBank/DDBJ whole genome shotgun (WGS) entry which is preliminary data.</text>
</comment>
<evidence type="ECO:0000256" key="2">
    <source>
        <dbReference type="SAM" id="MobiDB-lite"/>
    </source>
</evidence>
<reference evidence="4 5" key="1">
    <citation type="submission" date="2017-08" db="EMBL/GenBank/DDBJ databases">
        <title>Substantial Increase in Enzyme Production by Combined Drug-Resistance Mutations in Paenibacillus agaridevorans.</title>
        <authorList>
            <person name="Tanaka Y."/>
            <person name="Funane K."/>
            <person name="Hosaka T."/>
            <person name="Shiwa Y."/>
            <person name="Fujita N."/>
            <person name="Miyazaki T."/>
            <person name="Yoshikawa H."/>
            <person name="Murakami K."/>
            <person name="Kasahara K."/>
            <person name="Inaoka T."/>
            <person name="Hiraga Y."/>
            <person name="Ochi K."/>
        </authorList>
    </citation>
    <scope>NUCLEOTIDE SEQUENCE [LARGE SCALE GENOMIC DNA]</scope>
    <source>
        <strain evidence="4 5">T-3040</strain>
    </source>
</reference>
<name>A0A2R5EQT5_9BACL</name>
<dbReference type="SUPFAM" id="SSF53850">
    <property type="entry name" value="Periplasmic binding protein-like II"/>
    <property type="match status" value="1"/>
</dbReference>
<protein>
    <submittedName>
        <fullName evidence="4">ABC transporter substrate-binding protein</fullName>
    </submittedName>
</protein>
<evidence type="ECO:0000313" key="5">
    <source>
        <dbReference type="Proteomes" id="UP000245202"/>
    </source>
</evidence>
<keyword evidence="5" id="KW-1185">Reference proteome</keyword>
<feature type="compositionally biased region" description="Low complexity" evidence="2">
    <location>
        <begin position="31"/>
        <end position="54"/>
    </location>
</feature>
<dbReference type="AlphaFoldDB" id="A0A2R5EQT5"/>
<dbReference type="PANTHER" id="PTHR43649">
    <property type="entry name" value="ARABINOSE-BINDING PROTEIN-RELATED"/>
    <property type="match status" value="1"/>
</dbReference>
<dbReference type="PANTHER" id="PTHR43649:SF33">
    <property type="entry name" value="POLYGALACTURONAN_RHAMNOGALACTURONAN-BINDING PROTEIN YTCQ"/>
    <property type="match status" value="1"/>
</dbReference>
<feature type="chain" id="PRO_5038333321" evidence="3">
    <location>
        <begin position="24"/>
        <end position="575"/>
    </location>
</feature>
<dbReference type="Proteomes" id="UP000245202">
    <property type="component" value="Unassembled WGS sequence"/>
</dbReference>
<accession>A0A2R5EQT5</accession>
<sequence length="575" mass="64054">MTMKKKMLVSLATLALATSSVLAGCAKTNDAPKASSPEESSSGQQATASAAPPEEALPSELTVSMFNWGWPTVEESKDRIGPVLAKELGFNVKLNVFKVGSSDEADKKLQLWAATKAADMPDILMTTSSTLAAQTIDALGRNDILLDWNEILDRMPTYKAQVSQLLPLNKDVETGKLFRVPQGYESPKGTKPATAPLIRKDWLDELGLPVPKTTDELRDTLIAFRDNIKLPDGQKVIPSIDFGEMFWNNKYMFDNPEYSYAGSGNITVGLNDWFTDKTDGKVKRHDMVFSDNLFEFLAYYNSLFKEGLIDKESLTMKYGQYIEKASSGRVGLFGTWGTHVMTVNDSLASVDPDGLFVGTTVFSSKTNPSLDPTFIKKALLGVNSYWIIKKSISDEDLNAFIKFMEYTMGEEGWKLTTFGEEGKDWEYDANNKIVDTQASIEKFNGSLVAKIPEGIYYYSPSPNFDLQVKYYAPTAYDERPDVVETLKNMGYVEGEPVYSYITDKAPYVLPGPIELKKGAGYATRWKDMVVAGVLAKSEDEIRDIIAKWQETEVKLGYEEISEERTNNLKTVPDLE</sequence>
<feature type="signal peptide" evidence="3">
    <location>
        <begin position="1"/>
        <end position="23"/>
    </location>
</feature>
<dbReference type="PROSITE" id="PS51257">
    <property type="entry name" value="PROKAR_LIPOPROTEIN"/>
    <property type="match status" value="1"/>
</dbReference>
<dbReference type="Gene3D" id="3.40.190.10">
    <property type="entry name" value="Periplasmic binding protein-like II"/>
    <property type="match status" value="2"/>
</dbReference>
<dbReference type="RefSeq" id="WP_108993883.1">
    <property type="nucleotide sequence ID" value="NZ_BDQX01000192.1"/>
</dbReference>
<evidence type="ECO:0000313" key="4">
    <source>
        <dbReference type="EMBL" id="GBG09066.1"/>
    </source>
</evidence>
<organism evidence="4 5">
    <name type="scientific">Paenibacillus agaridevorans</name>
    <dbReference type="NCBI Taxonomy" id="171404"/>
    <lineage>
        <taxon>Bacteria</taxon>
        <taxon>Bacillati</taxon>
        <taxon>Bacillota</taxon>
        <taxon>Bacilli</taxon>
        <taxon>Bacillales</taxon>
        <taxon>Paenibacillaceae</taxon>
        <taxon>Paenibacillus</taxon>
    </lineage>
</organism>